<feature type="domain" description="Retrotransposon gag" evidence="1">
    <location>
        <begin position="10"/>
        <end position="98"/>
    </location>
</feature>
<dbReference type="InterPro" id="IPR005162">
    <property type="entry name" value="Retrotrans_gag_dom"/>
</dbReference>
<sequence length="120" mass="13542">ATPAASRLQIVSFHLDGRAATWFQWAMHNNLLSSWPTFLEGIHTRFGPTAYEDVEGELSKLSQTGSVAEFQAQFEDLMNKVTGISEPLLISFFITGLKRNLRRELQLHRPFTLTDAFAMA</sequence>
<dbReference type="Proteomes" id="UP000265520">
    <property type="component" value="Unassembled WGS sequence"/>
</dbReference>
<evidence type="ECO:0000313" key="2">
    <source>
        <dbReference type="EMBL" id="MCI37413.1"/>
    </source>
</evidence>
<reference evidence="2 3" key="1">
    <citation type="journal article" date="2018" name="Front. Plant Sci.">
        <title>Red Clover (Trifolium pratense) and Zigzag Clover (T. medium) - A Picture of Genomic Similarities and Differences.</title>
        <authorList>
            <person name="Dluhosova J."/>
            <person name="Istvanek J."/>
            <person name="Nedelnik J."/>
            <person name="Repkova J."/>
        </authorList>
    </citation>
    <scope>NUCLEOTIDE SEQUENCE [LARGE SCALE GENOMIC DNA]</scope>
    <source>
        <strain evidence="3">cv. 10/8</strain>
        <tissue evidence="2">Leaf</tissue>
    </source>
</reference>
<dbReference type="Pfam" id="PF03732">
    <property type="entry name" value="Retrotrans_gag"/>
    <property type="match status" value="1"/>
</dbReference>
<organism evidence="2 3">
    <name type="scientific">Trifolium medium</name>
    <dbReference type="NCBI Taxonomy" id="97028"/>
    <lineage>
        <taxon>Eukaryota</taxon>
        <taxon>Viridiplantae</taxon>
        <taxon>Streptophyta</taxon>
        <taxon>Embryophyta</taxon>
        <taxon>Tracheophyta</taxon>
        <taxon>Spermatophyta</taxon>
        <taxon>Magnoliopsida</taxon>
        <taxon>eudicotyledons</taxon>
        <taxon>Gunneridae</taxon>
        <taxon>Pentapetalae</taxon>
        <taxon>rosids</taxon>
        <taxon>fabids</taxon>
        <taxon>Fabales</taxon>
        <taxon>Fabaceae</taxon>
        <taxon>Papilionoideae</taxon>
        <taxon>50 kb inversion clade</taxon>
        <taxon>NPAAA clade</taxon>
        <taxon>Hologalegina</taxon>
        <taxon>IRL clade</taxon>
        <taxon>Trifolieae</taxon>
        <taxon>Trifolium</taxon>
    </lineage>
</organism>
<name>A0A392RL95_9FABA</name>
<proteinExistence type="predicted"/>
<evidence type="ECO:0000313" key="3">
    <source>
        <dbReference type="Proteomes" id="UP000265520"/>
    </source>
</evidence>
<dbReference type="AlphaFoldDB" id="A0A392RL95"/>
<dbReference type="EMBL" id="LXQA010244358">
    <property type="protein sequence ID" value="MCI37413.1"/>
    <property type="molecule type" value="Genomic_DNA"/>
</dbReference>
<protein>
    <recommendedName>
        <fullName evidence="1">Retrotransposon gag domain-containing protein</fullName>
    </recommendedName>
</protein>
<keyword evidence="3" id="KW-1185">Reference proteome</keyword>
<evidence type="ECO:0000259" key="1">
    <source>
        <dbReference type="Pfam" id="PF03732"/>
    </source>
</evidence>
<feature type="non-terminal residue" evidence="2">
    <location>
        <position position="1"/>
    </location>
</feature>
<accession>A0A392RL95</accession>
<comment type="caution">
    <text evidence="2">The sequence shown here is derived from an EMBL/GenBank/DDBJ whole genome shotgun (WGS) entry which is preliminary data.</text>
</comment>